<evidence type="ECO:0000313" key="2">
    <source>
        <dbReference type="Proteomes" id="UP000225215"/>
    </source>
</evidence>
<evidence type="ECO:0000313" key="1">
    <source>
        <dbReference type="EMBL" id="APU01602.1"/>
    </source>
</evidence>
<sequence>MKTKIVLGKDLEIGMRICAWGDLYATISHIRDYVGVNQEHYDKTITLDPIHKNDDPALAGYDRNIAPTDWYWIVDDTPITAKSILCDYLIGKTMWDGCFVTDVTMENGADGPCIRIHTEIGYEDYYQSEQINLEI</sequence>
<proteinExistence type="predicted"/>
<reference evidence="1 2" key="1">
    <citation type="journal article" date="2017" name="Sci. Rep.">
        <title>Characterization and diversity of phages infecting Aeromonas salmonicida subsp. salmonicida.</title>
        <authorList>
            <person name="Vincent A.T."/>
            <person name="Paquet V.E."/>
            <person name="Bernatchez A."/>
            <person name="Tremblay D.M."/>
            <person name="Moineau S."/>
            <person name="Charette S.J."/>
        </authorList>
    </citation>
    <scope>NUCLEOTIDE SEQUENCE [LARGE SCALE GENOMIC DNA]</scope>
</reference>
<accession>A0A219YCD2</accession>
<dbReference type="EMBL" id="KY290955">
    <property type="protein sequence ID" value="APU01602.1"/>
    <property type="molecule type" value="Genomic_DNA"/>
</dbReference>
<dbReference type="Proteomes" id="UP000225215">
    <property type="component" value="Segment"/>
</dbReference>
<protein>
    <submittedName>
        <fullName evidence="1">Uncharacterized protein</fullName>
    </submittedName>
</protein>
<name>A0A219YCD2_9CAUD</name>
<organism evidence="1 2">
    <name type="scientific">Aeromonas phage 65.2</name>
    <dbReference type="NCBI Taxonomy" id="1932896"/>
    <lineage>
        <taxon>Viruses</taxon>
        <taxon>Duplodnaviria</taxon>
        <taxon>Heunggongvirae</taxon>
        <taxon>Uroviricota</taxon>
        <taxon>Caudoviricetes</taxon>
        <taxon>Pantevenvirales</taxon>
        <taxon>Straboviridae</taxon>
        <taxon>Emmerichvirinae</taxon>
        <taxon>Ishigurovirus</taxon>
        <taxon>Ishigurovirus osborne</taxon>
    </lineage>
</organism>